<accession>F0W811</accession>
<reference evidence="1" key="1">
    <citation type="journal article" date="2011" name="PLoS Biol.">
        <title>Gene gain and loss during evolution of obligate parasitism in the white rust pathogen of Arabidopsis thaliana.</title>
        <authorList>
            <person name="Kemen E."/>
            <person name="Gardiner A."/>
            <person name="Schultz-Larsen T."/>
            <person name="Kemen A.C."/>
            <person name="Balmuth A.L."/>
            <person name="Robert-Seilaniantz A."/>
            <person name="Bailey K."/>
            <person name="Holub E."/>
            <person name="Studholme D.J."/>
            <person name="Maclean D."/>
            <person name="Jones J.D."/>
        </authorList>
    </citation>
    <scope>NUCLEOTIDE SEQUENCE</scope>
</reference>
<evidence type="ECO:0000313" key="1">
    <source>
        <dbReference type="EMBL" id="CCA17264.1"/>
    </source>
</evidence>
<name>F0W811_9STRA</name>
<dbReference type="HOGENOM" id="CLU_2502594_0_0_1"/>
<organism evidence="1">
    <name type="scientific">Albugo laibachii Nc14</name>
    <dbReference type="NCBI Taxonomy" id="890382"/>
    <lineage>
        <taxon>Eukaryota</taxon>
        <taxon>Sar</taxon>
        <taxon>Stramenopiles</taxon>
        <taxon>Oomycota</taxon>
        <taxon>Peronosporomycetes</taxon>
        <taxon>Albuginales</taxon>
        <taxon>Albuginaceae</taxon>
        <taxon>Albugo</taxon>
    </lineage>
</organism>
<protein>
    <submittedName>
        <fullName evidence="1">AlNc14C32G2961 protein</fullName>
    </submittedName>
</protein>
<dbReference type="EMBL" id="FR824077">
    <property type="protein sequence ID" value="CCA17264.1"/>
    <property type="molecule type" value="Genomic_DNA"/>
</dbReference>
<sequence>MANWTALNSHLIELNAFEEKETKEAQESRHKELYEQALRLQKEKPNRAKDIYHELLSVSIPFLQAVIEKADLYAEFSTPRSSCLFM</sequence>
<dbReference type="AlphaFoldDB" id="F0W811"/>
<reference evidence="1" key="2">
    <citation type="submission" date="2011-02" db="EMBL/GenBank/DDBJ databases">
        <authorList>
            <person name="MacLean D."/>
        </authorList>
    </citation>
    <scope>NUCLEOTIDE SEQUENCE</scope>
</reference>
<proteinExistence type="predicted"/>
<gene>
    <name evidence="1" type="primary">AlNc14C32G2961</name>
    <name evidence="1" type="ORF">ALNC14_034070</name>
</gene>